<dbReference type="FunFam" id="2.130.10.10:FF:000378">
    <property type="entry name" value="U3 small nucleolar RNA-associated protein 7"/>
    <property type="match status" value="1"/>
</dbReference>
<evidence type="ECO:0000313" key="8">
    <source>
        <dbReference type="EMBL" id="CAH0765101.1"/>
    </source>
</evidence>
<keyword evidence="4" id="KW-0677">Repeat</keyword>
<dbReference type="Gene3D" id="2.130.10.10">
    <property type="entry name" value="YVTN repeat-like/Quinoprotein amine dehydrogenase"/>
    <property type="match status" value="1"/>
</dbReference>
<dbReference type="PROSITE" id="PS50082">
    <property type="entry name" value="WD_REPEATS_2"/>
    <property type="match status" value="1"/>
</dbReference>
<dbReference type="Proteomes" id="UP001152759">
    <property type="component" value="Chromosome 2"/>
</dbReference>
<feature type="domain" description="BING4 C-terminal" evidence="7">
    <location>
        <begin position="294"/>
        <end position="334"/>
    </location>
</feature>
<dbReference type="PANTHER" id="PTHR14085">
    <property type="entry name" value="WD-REPEAT PROTEIN BING4"/>
    <property type="match status" value="1"/>
</dbReference>
<evidence type="ECO:0000256" key="2">
    <source>
        <dbReference type="ARBA" id="ARBA00022552"/>
    </source>
</evidence>
<name>A0A9P0C8C8_BEMTA</name>
<sequence length="334" mass="37885">MNRKGKDNDKKGWNQDFLEPDEDEISAQISQEAIVNSVDITSATKRFDLDLQFGPYRCEYSRNGRHLLLAGRKGHASGMDWTRKKLHFEMNVMEEIFDISYLHQETMFAAAQSKWVYIYDQTGIELHALKVLNKVLKLEFLPYHFLLCSGSEIGYLSWLDVSVGKMVAQFNTKYGRLNIMTQNPYNAILCCGHARGVVTMWSPNVRTPVAKMLVHEQPVSAVAVDTKGLYMATSDTNRHLKIWDIRMLDGPLQSYFLRSSITNLAFSQKGLLAASLGNIAEVYLDPCTKEVKHPYLRHSFTSPISNINFCPFEDVLGVGHGRGFSSLLIPGMYK</sequence>
<dbReference type="InterPro" id="IPR040315">
    <property type="entry name" value="WDR46/Utp7"/>
</dbReference>
<evidence type="ECO:0000256" key="5">
    <source>
        <dbReference type="ARBA" id="ARBA00023242"/>
    </source>
</evidence>
<dbReference type="GO" id="GO:0000462">
    <property type="term" value="P:maturation of SSU-rRNA from tricistronic rRNA transcript (SSU-rRNA, 5.8S rRNA, LSU-rRNA)"/>
    <property type="evidence" value="ECO:0007669"/>
    <property type="project" value="TreeGrafter"/>
</dbReference>
<dbReference type="AlphaFoldDB" id="A0A9P0C8C8"/>
<evidence type="ECO:0000256" key="1">
    <source>
        <dbReference type="ARBA" id="ARBA00004604"/>
    </source>
</evidence>
<keyword evidence="2" id="KW-0698">rRNA processing</keyword>
<gene>
    <name evidence="8" type="ORF">BEMITA_LOCUS3372</name>
</gene>
<evidence type="ECO:0000256" key="3">
    <source>
        <dbReference type="ARBA" id="ARBA00022574"/>
    </source>
</evidence>
<dbReference type="InterPro" id="IPR036322">
    <property type="entry name" value="WD40_repeat_dom_sf"/>
</dbReference>
<comment type="subcellular location">
    <subcellularLocation>
        <location evidence="1">Nucleus</location>
        <location evidence="1">Nucleolus</location>
    </subcellularLocation>
</comment>
<dbReference type="SMART" id="SM00320">
    <property type="entry name" value="WD40"/>
    <property type="match status" value="3"/>
</dbReference>
<evidence type="ECO:0000259" key="7">
    <source>
        <dbReference type="SMART" id="SM01033"/>
    </source>
</evidence>
<feature type="repeat" description="WD" evidence="6">
    <location>
        <begin position="212"/>
        <end position="246"/>
    </location>
</feature>
<dbReference type="InterPro" id="IPR015943">
    <property type="entry name" value="WD40/YVTN_repeat-like_dom_sf"/>
</dbReference>
<dbReference type="Pfam" id="PF00400">
    <property type="entry name" value="WD40"/>
    <property type="match status" value="1"/>
</dbReference>
<dbReference type="PROSITE" id="PS50294">
    <property type="entry name" value="WD_REPEATS_REGION"/>
    <property type="match status" value="1"/>
</dbReference>
<evidence type="ECO:0000256" key="6">
    <source>
        <dbReference type="PROSITE-ProRule" id="PRU00221"/>
    </source>
</evidence>
<dbReference type="GO" id="GO:0032040">
    <property type="term" value="C:small-subunit processome"/>
    <property type="evidence" value="ECO:0007669"/>
    <property type="project" value="TreeGrafter"/>
</dbReference>
<dbReference type="SMART" id="SM01033">
    <property type="entry name" value="BING4CT"/>
    <property type="match status" value="1"/>
</dbReference>
<dbReference type="InterPro" id="IPR019775">
    <property type="entry name" value="WD40_repeat_CS"/>
</dbReference>
<dbReference type="PROSITE" id="PS00678">
    <property type="entry name" value="WD_REPEATS_1"/>
    <property type="match status" value="1"/>
</dbReference>
<keyword evidence="5" id="KW-0539">Nucleus</keyword>
<evidence type="ECO:0000256" key="4">
    <source>
        <dbReference type="ARBA" id="ARBA00022737"/>
    </source>
</evidence>
<evidence type="ECO:0000313" key="9">
    <source>
        <dbReference type="Proteomes" id="UP001152759"/>
    </source>
</evidence>
<keyword evidence="9" id="KW-1185">Reference proteome</keyword>
<accession>A0A9P0C8C8</accession>
<dbReference type="InterPro" id="IPR001680">
    <property type="entry name" value="WD40_rpt"/>
</dbReference>
<reference evidence="8" key="1">
    <citation type="submission" date="2021-12" db="EMBL/GenBank/DDBJ databases">
        <authorList>
            <person name="King R."/>
        </authorList>
    </citation>
    <scope>NUCLEOTIDE SEQUENCE</scope>
</reference>
<organism evidence="8 9">
    <name type="scientific">Bemisia tabaci</name>
    <name type="common">Sweetpotato whitefly</name>
    <name type="synonym">Aleurodes tabaci</name>
    <dbReference type="NCBI Taxonomy" id="7038"/>
    <lineage>
        <taxon>Eukaryota</taxon>
        <taxon>Metazoa</taxon>
        <taxon>Ecdysozoa</taxon>
        <taxon>Arthropoda</taxon>
        <taxon>Hexapoda</taxon>
        <taxon>Insecta</taxon>
        <taxon>Pterygota</taxon>
        <taxon>Neoptera</taxon>
        <taxon>Paraneoptera</taxon>
        <taxon>Hemiptera</taxon>
        <taxon>Sternorrhyncha</taxon>
        <taxon>Aleyrodoidea</taxon>
        <taxon>Aleyrodidae</taxon>
        <taxon>Aleyrodinae</taxon>
        <taxon>Bemisia</taxon>
    </lineage>
</organism>
<keyword evidence="3 6" id="KW-0853">WD repeat</keyword>
<dbReference type="PANTHER" id="PTHR14085:SF3">
    <property type="entry name" value="WD REPEAT-CONTAINING PROTEIN 46"/>
    <property type="match status" value="1"/>
</dbReference>
<dbReference type="InterPro" id="IPR012952">
    <property type="entry name" value="BING4_C_dom"/>
</dbReference>
<protein>
    <recommendedName>
        <fullName evidence="7">BING4 C-terminal domain-containing protein</fullName>
    </recommendedName>
</protein>
<dbReference type="SUPFAM" id="SSF50978">
    <property type="entry name" value="WD40 repeat-like"/>
    <property type="match status" value="1"/>
</dbReference>
<dbReference type="EMBL" id="OU963863">
    <property type="protein sequence ID" value="CAH0765101.1"/>
    <property type="molecule type" value="Genomic_DNA"/>
</dbReference>
<dbReference type="GO" id="GO:0030686">
    <property type="term" value="C:90S preribosome"/>
    <property type="evidence" value="ECO:0007669"/>
    <property type="project" value="TreeGrafter"/>
</dbReference>
<proteinExistence type="predicted"/>
<dbReference type="Pfam" id="PF08149">
    <property type="entry name" value="BING4CT"/>
    <property type="match status" value="1"/>
</dbReference>